<proteinExistence type="predicted"/>
<sequence length="1205" mass="132908">MAGGNISESARERETFRHDPTLLSDIKFNDTGELVSTLGLATTIDPILTALAQLGACRLGASRAFISLFDQTHEYFIAEASQTSPLHPDPGTDGAPCEAFWLRGTAIPRINGICQRFLNTTKPGRGGWDVDLPVNVIPDIRNDPQISVELCVLLESPSRGYIGVPIRSRNGVDFGEYCLVTEEPIRAGEWSDTDSRLLREISQSVVDHLLSKASQAEGERAEKKTRGIGSFVEQRSTLISSQHTPTHDADNGHPILKHTADIKVKPSRSSQDNPPKVMRPSPPPGLAANSPSQPLLSTDVGEYPENDSISPGGLSETGPPQATIPLQRNSAPIEKDPLTVVFSKAADIIRESIDADGVVFFDASASSFDKSSHQFTPSDASNVTSSQEESWSSDESSVDTDCTHNDIHVIAYSGPNTFRVNRENDRSDRRIMSFKALSALLRRYPKGTIFDFDEQGKLQPSNYSSGINQPIASDTGKIPTLTKRRTLSFIGNLGNEVSKSFPAARSVAFVPVWDQIKKRWCAGCFAYTLDKTRFFTTKGDIYYLHAFATLAMAEIASLETHLTSQAQSDVLGSLSHELRSPLHGIVLGVEFLTDTPLSVFQGNLLHILETCGRTLSDTIDHLLYYAKVNNFIPPGKTPDSRARGLRKEMNSTLQAGMKAITAPVRVDVLVEEVTESIFAGFNFQRMSVGQLERDQRKSHADIYAIRQSDNFQAAEDLGNLLEEFEGFNIPSQHIVIDLDIDPRYNHYYHAISGAIRRIVMNLFGNALKFTSSGSIRVALSQESFHSKRFRNSGMGDDFLINHLFQEFQQEDPISPGLGLGLSVVKKIVSSLKGKVSIESKVGVGTTATVLLPLQPIANPSTLTNAPGVELDDYAEQRRQLKGLRICFIGFDAPLGLPNLRNNAGDYQSVWNVCRKDLSMEVISRSQTRDLTPDIVLCRAPHVVVCVNALSAYRLSLDSRFQDSSTITEFISQPTGPRKLAKILVAALQRWFERQNQPELPDYPAHIGRSPVPFMSRERPDIVRNPAYDKEIPNPIVTVDSGPFEPPGIGLARSRPRSPSLSPRSSPLPTHTRPMSPPRDVPQFLLVEDNAINMKILCTYMKKLGRAYATAEDGQIAVDKFQEKPGYFNCILMDINMPRLDGLQATRQIREFEAAKHLAPSYIIALTGLASASVQQEALESGVDLFLTKPVKLQELSQILRSRDFM</sequence>
<dbReference type="Proteomes" id="UP001143856">
    <property type="component" value="Unassembled WGS sequence"/>
</dbReference>
<gene>
    <name evidence="1" type="ORF">NUW58_g7627</name>
</gene>
<reference evidence="1" key="1">
    <citation type="submission" date="2022-10" db="EMBL/GenBank/DDBJ databases">
        <title>Genome Sequence of Xylaria curta.</title>
        <authorList>
            <person name="Buettner E."/>
        </authorList>
    </citation>
    <scope>NUCLEOTIDE SEQUENCE</scope>
    <source>
        <strain evidence="1">Babe10</strain>
    </source>
</reference>
<keyword evidence="2" id="KW-1185">Reference proteome</keyword>
<accession>A0ACC1NHY3</accession>
<evidence type="ECO:0000313" key="1">
    <source>
        <dbReference type="EMBL" id="KAJ2978024.1"/>
    </source>
</evidence>
<organism evidence="1 2">
    <name type="scientific">Xylaria curta</name>
    <dbReference type="NCBI Taxonomy" id="42375"/>
    <lineage>
        <taxon>Eukaryota</taxon>
        <taxon>Fungi</taxon>
        <taxon>Dikarya</taxon>
        <taxon>Ascomycota</taxon>
        <taxon>Pezizomycotina</taxon>
        <taxon>Sordariomycetes</taxon>
        <taxon>Xylariomycetidae</taxon>
        <taxon>Xylariales</taxon>
        <taxon>Xylariaceae</taxon>
        <taxon>Xylaria</taxon>
    </lineage>
</organism>
<name>A0ACC1NHY3_9PEZI</name>
<protein>
    <submittedName>
        <fullName evidence="1">Uncharacterized protein</fullName>
    </submittedName>
</protein>
<dbReference type="EMBL" id="JAPDGR010002036">
    <property type="protein sequence ID" value="KAJ2978024.1"/>
    <property type="molecule type" value="Genomic_DNA"/>
</dbReference>
<comment type="caution">
    <text evidence="1">The sequence shown here is derived from an EMBL/GenBank/DDBJ whole genome shotgun (WGS) entry which is preliminary data.</text>
</comment>
<evidence type="ECO:0000313" key="2">
    <source>
        <dbReference type="Proteomes" id="UP001143856"/>
    </source>
</evidence>